<feature type="transmembrane region" description="Helical" evidence="2">
    <location>
        <begin position="6"/>
        <end position="31"/>
    </location>
</feature>
<gene>
    <name evidence="3" type="ORF">ERS852492_01011</name>
</gene>
<sequence length="93" mass="10078">MDFLILLRNILVPVAILMWVIIGLVALIIFLRNKFSGKRIKSTGNVYKETFVQNHSTSPDNSVNTDNTEDIANGADGARSPNGTNKGGSSLCL</sequence>
<organism evidence="3 4">
    <name type="scientific">Lachnospira eligens</name>
    <dbReference type="NCBI Taxonomy" id="39485"/>
    <lineage>
        <taxon>Bacteria</taxon>
        <taxon>Bacillati</taxon>
        <taxon>Bacillota</taxon>
        <taxon>Clostridia</taxon>
        <taxon>Lachnospirales</taxon>
        <taxon>Lachnospiraceae</taxon>
        <taxon>Lachnospira</taxon>
    </lineage>
</organism>
<evidence type="ECO:0000313" key="3">
    <source>
        <dbReference type="EMBL" id="CUQ82681.1"/>
    </source>
</evidence>
<accession>A0A174ZFB7</accession>
<name>A0A174ZFB7_9FIRM</name>
<protein>
    <submittedName>
        <fullName evidence="3">Uncharacterized protein</fullName>
    </submittedName>
</protein>
<dbReference type="Proteomes" id="UP000095780">
    <property type="component" value="Unassembled WGS sequence"/>
</dbReference>
<evidence type="ECO:0000256" key="1">
    <source>
        <dbReference type="SAM" id="MobiDB-lite"/>
    </source>
</evidence>
<feature type="region of interest" description="Disordered" evidence="1">
    <location>
        <begin position="51"/>
        <end position="93"/>
    </location>
</feature>
<dbReference type="AlphaFoldDB" id="A0A174ZFB7"/>
<dbReference type="RefSeq" id="WP_055286449.1">
    <property type="nucleotide sequence ID" value="NZ_CABIXW010000003.1"/>
</dbReference>
<reference evidence="3 4" key="1">
    <citation type="submission" date="2015-09" db="EMBL/GenBank/DDBJ databases">
        <authorList>
            <consortium name="Pathogen Informatics"/>
        </authorList>
    </citation>
    <scope>NUCLEOTIDE SEQUENCE [LARGE SCALE GENOMIC DNA]</scope>
    <source>
        <strain evidence="3 4">2789STDY5834878</strain>
    </source>
</reference>
<evidence type="ECO:0000256" key="2">
    <source>
        <dbReference type="SAM" id="Phobius"/>
    </source>
</evidence>
<proteinExistence type="predicted"/>
<keyword evidence="2" id="KW-0812">Transmembrane</keyword>
<keyword evidence="2" id="KW-1133">Transmembrane helix</keyword>
<feature type="compositionally biased region" description="Polar residues" evidence="1">
    <location>
        <begin position="81"/>
        <end position="93"/>
    </location>
</feature>
<feature type="compositionally biased region" description="Polar residues" evidence="1">
    <location>
        <begin position="51"/>
        <end position="66"/>
    </location>
</feature>
<dbReference type="EMBL" id="CZBV01000003">
    <property type="protein sequence ID" value="CUQ82681.1"/>
    <property type="molecule type" value="Genomic_DNA"/>
</dbReference>
<evidence type="ECO:0000313" key="4">
    <source>
        <dbReference type="Proteomes" id="UP000095780"/>
    </source>
</evidence>
<keyword evidence="2" id="KW-0472">Membrane</keyword>